<comment type="caution">
    <text evidence="2">The sequence shown here is derived from an EMBL/GenBank/DDBJ whole genome shotgun (WGS) entry which is preliminary data.</text>
</comment>
<protein>
    <submittedName>
        <fullName evidence="2">Uncharacterized protein</fullName>
    </submittedName>
</protein>
<reference evidence="2 3" key="1">
    <citation type="submission" date="2010-02" db="EMBL/GenBank/DDBJ databases">
        <authorList>
            <person name="Weinstock G."/>
            <person name="Sodergren E."/>
            <person name="Clifton S."/>
            <person name="Fulton L."/>
            <person name="Fulton B."/>
            <person name="Courtney L."/>
            <person name="Fronick C."/>
            <person name="Harrison M."/>
            <person name="Strong C."/>
            <person name="Farmer C."/>
            <person name="Delahaunty K."/>
            <person name="Markovic C."/>
            <person name="Hall O."/>
            <person name="Minx P."/>
            <person name="Tomlinson C."/>
            <person name="Mitreva M."/>
            <person name="Nelson J."/>
            <person name="Hou S."/>
            <person name="Wollam A."/>
            <person name="Pepin K.H."/>
            <person name="Johnson M."/>
            <person name="Bhonagiri V."/>
            <person name="Zhang X."/>
            <person name="Suruliraj S."/>
            <person name="Warren W."/>
            <person name="Chinwalla A."/>
            <person name="Mardis E.R."/>
            <person name="Wilson R.K."/>
        </authorList>
    </citation>
    <scope>NUCLEOTIDE SEQUENCE [LARGE SCALE GENOMIC DNA]</scope>
    <source>
        <strain evidence="2 3">ATCC 23685</strain>
    </source>
</reference>
<accession>D4F943</accession>
<evidence type="ECO:0000256" key="1">
    <source>
        <dbReference type="SAM" id="MobiDB-lite"/>
    </source>
</evidence>
<dbReference type="HOGENOM" id="CLU_3232879_0_0_6"/>
<feature type="region of interest" description="Disordered" evidence="1">
    <location>
        <begin position="20"/>
        <end position="43"/>
    </location>
</feature>
<organism evidence="2 3">
    <name type="scientific">Edwardsiella tarda ATCC 23685</name>
    <dbReference type="NCBI Taxonomy" id="500638"/>
    <lineage>
        <taxon>Bacteria</taxon>
        <taxon>Pseudomonadati</taxon>
        <taxon>Pseudomonadota</taxon>
        <taxon>Gammaproteobacteria</taxon>
        <taxon>Enterobacterales</taxon>
        <taxon>Hafniaceae</taxon>
        <taxon>Edwardsiella</taxon>
    </lineage>
</organism>
<evidence type="ECO:0000313" key="2">
    <source>
        <dbReference type="EMBL" id="EFE21722.1"/>
    </source>
</evidence>
<dbReference type="EMBL" id="ADGK01000269">
    <property type="protein sequence ID" value="EFE21722.1"/>
    <property type="molecule type" value="Genomic_DNA"/>
</dbReference>
<gene>
    <name evidence="2" type="ORF">EDWATA_03298</name>
</gene>
<dbReference type="AlphaFoldDB" id="D4F943"/>
<evidence type="ECO:0000313" key="3">
    <source>
        <dbReference type="Proteomes" id="UP000003692"/>
    </source>
</evidence>
<name>D4F943_EDWTA</name>
<dbReference type="Proteomes" id="UP000003692">
    <property type="component" value="Unassembled WGS sequence"/>
</dbReference>
<sequence length="43" mass="5006">MKPLLRNLILQRRSAYRNMQKMKRPLRSSGAVPGGRKPPYIIL</sequence>
<proteinExistence type="predicted"/>